<dbReference type="InterPro" id="IPR006153">
    <property type="entry name" value="Cation/H_exchanger_TM"/>
</dbReference>
<dbReference type="SUPFAM" id="SSF51735">
    <property type="entry name" value="NAD(P)-binding Rossmann-fold domains"/>
    <property type="match status" value="1"/>
</dbReference>
<evidence type="ECO:0000259" key="11">
    <source>
        <dbReference type="Pfam" id="PF02254"/>
    </source>
</evidence>
<evidence type="ECO:0000259" key="10">
    <source>
        <dbReference type="Pfam" id="PF00999"/>
    </source>
</evidence>
<dbReference type="EMBL" id="VWXX01000035">
    <property type="protein sequence ID" value="KAA6183246.1"/>
    <property type="molecule type" value="Genomic_DNA"/>
</dbReference>
<dbReference type="Gene3D" id="1.20.1530.20">
    <property type="match status" value="1"/>
</dbReference>
<evidence type="ECO:0000256" key="6">
    <source>
        <dbReference type="ARBA" id="ARBA00022989"/>
    </source>
</evidence>
<feature type="domain" description="Cation/H+ exchanger transmembrane" evidence="10">
    <location>
        <begin position="10"/>
        <end position="349"/>
    </location>
</feature>
<feature type="transmembrane region" description="Helical" evidence="9">
    <location>
        <begin position="333"/>
        <end position="352"/>
    </location>
</feature>
<dbReference type="GO" id="GO:1902600">
    <property type="term" value="P:proton transmembrane transport"/>
    <property type="evidence" value="ECO:0007669"/>
    <property type="project" value="InterPro"/>
</dbReference>
<dbReference type="InterPro" id="IPR003148">
    <property type="entry name" value="RCK_N"/>
</dbReference>
<dbReference type="Pfam" id="PF00999">
    <property type="entry name" value="Na_H_Exchanger"/>
    <property type="match status" value="1"/>
</dbReference>
<organism evidence="12 13">
    <name type="scientific">Thiohalocapsa marina</name>
    <dbReference type="NCBI Taxonomy" id="424902"/>
    <lineage>
        <taxon>Bacteria</taxon>
        <taxon>Pseudomonadati</taxon>
        <taxon>Pseudomonadota</taxon>
        <taxon>Gammaproteobacteria</taxon>
        <taxon>Chromatiales</taxon>
        <taxon>Chromatiaceae</taxon>
        <taxon>Thiohalocapsa</taxon>
    </lineage>
</organism>
<evidence type="ECO:0000256" key="9">
    <source>
        <dbReference type="SAM" id="Phobius"/>
    </source>
</evidence>
<accession>A0A5M8FHJ8</accession>
<keyword evidence="6 9" id="KW-1133">Transmembrane helix</keyword>
<protein>
    <submittedName>
        <fullName evidence="12">Potassium transporter Kef</fullName>
    </submittedName>
</protein>
<dbReference type="PANTHER" id="PTHR42751">
    <property type="entry name" value="SODIUM/HYDROGEN EXCHANGER FAMILY/TRKA DOMAIN PROTEIN"/>
    <property type="match status" value="1"/>
</dbReference>
<evidence type="ECO:0000256" key="1">
    <source>
        <dbReference type="ARBA" id="ARBA00004141"/>
    </source>
</evidence>
<keyword evidence="3" id="KW-0813">Transport</keyword>
<evidence type="ECO:0000256" key="5">
    <source>
        <dbReference type="ARBA" id="ARBA00022692"/>
    </source>
</evidence>
<comment type="caution">
    <text evidence="12">The sequence shown here is derived from an EMBL/GenBank/DDBJ whole genome shotgun (WGS) entry which is preliminary data.</text>
</comment>
<comment type="subcellular location">
    <subcellularLocation>
        <location evidence="1">Membrane</location>
        <topology evidence="1">Multi-pass membrane protein</topology>
    </subcellularLocation>
</comment>
<feature type="transmembrane region" description="Helical" evidence="9">
    <location>
        <begin position="50"/>
        <end position="68"/>
    </location>
</feature>
<dbReference type="InterPro" id="IPR038770">
    <property type="entry name" value="Na+/solute_symporter_sf"/>
</dbReference>
<dbReference type="GO" id="GO:0016020">
    <property type="term" value="C:membrane"/>
    <property type="evidence" value="ECO:0007669"/>
    <property type="project" value="UniProtKB-SubCell"/>
</dbReference>
<keyword evidence="13" id="KW-1185">Reference proteome</keyword>
<keyword evidence="5 9" id="KW-0812">Transmembrane</keyword>
<evidence type="ECO:0000256" key="2">
    <source>
        <dbReference type="ARBA" id="ARBA00005551"/>
    </source>
</evidence>
<feature type="transmembrane region" description="Helical" evidence="9">
    <location>
        <begin position="142"/>
        <end position="166"/>
    </location>
</feature>
<feature type="transmembrane region" description="Helical" evidence="9">
    <location>
        <begin position="275"/>
        <end position="296"/>
    </location>
</feature>
<keyword evidence="4" id="KW-0050">Antiport</keyword>
<keyword evidence="8 9" id="KW-0472">Membrane</keyword>
<dbReference type="GO" id="GO:0006813">
    <property type="term" value="P:potassium ion transport"/>
    <property type="evidence" value="ECO:0007669"/>
    <property type="project" value="InterPro"/>
</dbReference>
<dbReference type="RefSeq" id="WP_150094460.1">
    <property type="nucleotide sequence ID" value="NZ_JBFUOH010000090.1"/>
</dbReference>
<feature type="transmembrane region" description="Helical" evidence="9">
    <location>
        <begin position="80"/>
        <end position="105"/>
    </location>
</feature>
<dbReference type="PANTHER" id="PTHR42751:SF1">
    <property type="entry name" value="CATION_PROTON ANTIPORTER YBAL-RELATED"/>
    <property type="match status" value="1"/>
</dbReference>
<evidence type="ECO:0000256" key="7">
    <source>
        <dbReference type="ARBA" id="ARBA00023065"/>
    </source>
</evidence>
<dbReference type="Pfam" id="PF02254">
    <property type="entry name" value="TrkA_N"/>
    <property type="match status" value="1"/>
</dbReference>
<proteinExistence type="inferred from homology"/>
<dbReference type="OrthoDB" id="3418949at2"/>
<keyword evidence="7" id="KW-0406">Ion transport</keyword>
<feature type="transmembrane region" description="Helical" evidence="9">
    <location>
        <begin position="172"/>
        <end position="191"/>
    </location>
</feature>
<dbReference type="AlphaFoldDB" id="A0A5M8FHJ8"/>
<evidence type="ECO:0000313" key="12">
    <source>
        <dbReference type="EMBL" id="KAA6183246.1"/>
    </source>
</evidence>
<sequence length="535" mass="56483">MYDAIVWIAIAFALGVAVRQVGLPPLVGYLIAGFGLQAAGAAPSPLIDDLAALGVTLLLFTIGLKLKLKSLLAPHVWGVASMHMLTIVALLATLLLALGALGLPYVSTLDVQTALLLGFALSFSSTVFAVKVLEEKGEMGSLYGTVAIGILIMQDLAAVVFLAVSAGKVPTLWALLLLLLIPLRPVIFWLLERAGHGELLLLFGLTVGIGGAELFELTQVKGDLGALLLGVLIASHPKSGELAKTLLGLKDLFLVGFFLSIGLGGPPGLAAVPLLLALLMVVLFKAFLFEQLLLLFKLRARTAFLGGLTLGNYSEFGLIVIAIAVGAGWLPSSWLGIVATALALSFVVAAPLNARSHMLYEVFSPRLRRQERRQRIAEEREIDPGDADAMIVGMGRVGAGAYDTLHLDKGRNPVGIDADPDMVARHRSAGRNVVQGSATDADFWHRLHLDDGHVKLVLLAMPQLSENVFAAEHLRKEGFQGAIGAVARFPDEESALHAAGVHQVFDLYAEAGAGFAQHVCSGLLLSLSSADAEAP</sequence>
<evidence type="ECO:0000256" key="4">
    <source>
        <dbReference type="ARBA" id="ARBA00022449"/>
    </source>
</evidence>
<dbReference type="GO" id="GO:0015297">
    <property type="term" value="F:antiporter activity"/>
    <property type="evidence" value="ECO:0007669"/>
    <property type="project" value="UniProtKB-KW"/>
</dbReference>
<evidence type="ECO:0000313" key="13">
    <source>
        <dbReference type="Proteomes" id="UP000322981"/>
    </source>
</evidence>
<dbReference type="InterPro" id="IPR036291">
    <property type="entry name" value="NAD(P)-bd_dom_sf"/>
</dbReference>
<gene>
    <name evidence="12" type="ORF">F2Q65_16255</name>
</gene>
<dbReference type="Gene3D" id="3.40.50.720">
    <property type="entry name" value="NAD(P)-binding Rossmann-like Domain"/>
    <property type="match status" value="1"/>
</dbReference>
<dbReference type="Proteomes" id="UP000322981">
    <property type="component" value="Unassembled WGS sequence"/>
</dbReference>
<name>A0A5M8FHJ8_9GAMM</name>
<comment type="similarity">
    <text evidence="2">Belongs to the monovalent cation:proton antiporter 2 (CPA2) transporter (TC 2.A.37) family.</text>
</comment>
<evidence type="ECO:0000256" key="3">
    <source>
        <dbReference type="ARBA" id="ARBA00022448"/>
    </source>
</evidence>
<feature type="transmembrane region" description="Helical" evidence="9">
    <location>
        <begin position="111"/>
        <end position="130"/>
    </location>
</feature>
<feature type="transmembrane region" description="Helical" evidence="9">
    <location>
        <begin position="303"/>
        <end position="327"/>
    </location>
</feature>
<feature type="domain" description="RCK N-terminal" evidence="11">
    <location>
        <begin position="390"/>
        <end position="505"/>
    </location>
</feature>
<evidence type="ECO:0000256" key="8">
    <source>
        <dbReference type="ARBA" id="ARBA00023136"/>
    </source>
</evidence>
<reference evidence="12 13" key="1">
    <citation type="submission" date="2019-09" db="EMBL/GenBank/DDBJ databases">
        <title>Whole-genome sequence of the purple sulfur bacterium Thiohalocapsa marina DSM 19078.</title>
        <authorList>
            <person name="Kyndt J.A."/>
            <person name="Meyer T.E."/>
        </authorList>
    </citation>
    <scope>NUCLEOTIDE SEQUENCE [LARGE SCALE GENOMIC DNA]</scope>
    <source>
        <strain evidence="12 13">DSM 19078</strain>
    </source>
</reference>